<organism evidence="10 11">
    <name type="scientific">Paenibacillus agricola</name>
    <dbReference type="NCBI Taxonomy" id="2716264"/>
    <lineage>
        <taxon>Bacteria</taxon>
        <taxon>Bacillati</taxon>
        <taxon>Bacillota</taxon>
        <taxon>Bacilli</taxon>
        <taxon>Bacillales</taxon>
        <taxon>Paenibacillaceae</taxon>
        <taxon>Paenibacillus</taxon>
    </lineage>
</organism>
<comment type="subcellular location">
    <subcellularLocation>
        <location evidence="1">Cell membrane</location>
        <topology evidence="1">Multi-pass membrane protein</topology>
    </subcellularLocation>
</comment>
<dbReference type="SUPFAM" id="SSF55874">
    <property type="entry name" value="ATPase domain of HSP90 chaperone/DNA topoisomerase II/histidine kinase"/>
    <property type="match status" value="1"/>
</dbReference>
<dbReference type="Pfam" id="PF06580">
    <property type="entry name" value="His_kinase"/>
    <property type="match status" value="1"/>
</dbReference>
<proteinExistence type="predicted"/>
<evidence type="ECO:0000256" key="2">
    <source>
        <dbReference type="ARBA" id="ARBA00022475"/>
    </source>
</evidence>
<evidence type="ECO:0000259" key="7">
    <source>
        <dbReference type="Pfam" id="PF02518"/>
    </source>
</evidence>
<evidence type="ECO:0000313" key="10">
    <source>
        <dbReference type="EMBL" id="NHN34905.1"/>
    </source>
</evidence>
<feature type="domain" description="Signal transduction histidine kinase internal region" evidence="9">
    <location>
        <begin position="387"/>
        <end position="466"/>
    </location>
</feature>
<name>A0ABX0JLK3_9BACL</name>
<evidence type="ECO:0000256" key="3">
    <source>
        <dbReference type="ARBA" id="ARBA00022692"/>
    </source>
</evidence>
<dbReference type="InterPro" id="IPR010559">
    <property type="entry name" value="Sig_transdc_His_kin_internal"/>
</dbReference>
<dbReference type="Proteomes" id="UP001165962">
    <property type="component" value="Unassembled WGS sequence"/>
</dbReference>
<keyword evidence="3 6" id="KW-0812">Transmembrane</keyword>
<keyword evidence="5 6" id="KW-0472">Membrane</keyword>
<evidence type="ECO:0000259" key="9">
    <source>
        <dbReference type="Pfam" id="PF06580"/>
    </source>
</evidence>
<keyword evidence="4 6" id="KW-1133">Transmembrane helix</keyword>
<gene>
    <name evidence="10" type="ORF">G9U52_34755</name>
</gene>
<dbReference type="InterPro" id="IPR050640">
    <property type="entry name" value="Bact_2-comp_sensor_kinase"/>
</dbReference>
<feature type="domain" description="Histidine kinase/HSP90-like ATPase" evidence="7">
    <location>
        <begin position="485"/>
        <end position="580"/>
    </location>
</feature>
<dbReference type="GO" id="GO:0016301">
    <property type="term" value="F:kinase activity"/>
    <property type="evidence" value="ECO:0007669"/>
    <property type="project" value="UniProtKB-KW"/>
</dbReference>
<dbReference type="Pfam" id="PF02743">
    <property type="entry name" value="dCache_1"/>
    <property type="match status" value="1"/>
</dbReference>
<comment type="caution">
    <text evidence="10">The sequence shown here is derived from an EMBL/GenBank/DDBJ whole genome shotgun (WGS) entry which is preliminary data.</text>
</comment>
<feature type="transmembrane region" description="Helical" evidence="6">
    <location>
        <begin position="12"/>
        <end position="36"/>
    </location>
</feature>
<evidence type="ECO:0000256" key="6">
    <source>
        <dbReference type="SAM" id="Phobius"/>
    </source>
</evidence>
<evidence type="ECO:0000256" key="1">
    <source>
        <dbReference type="ARBA" id="ARBA00004651"/>
    </source>
</evidence>
<sequence>MWHPFKRLRIDILLFGCFALVISLLLAVGGWGAYYLSSQQLVKNTTVYQQQILTELNNQLEILCRSIEQASLSISRDSNLQDYLTIRNDNFTKYSQQNIVVQKLRELINSYPNIYSIQIYEANPLVTNESNDVAMLKESQMQKEPWFESVKNSDSVWISERQVETVSGRTPVISFFRRVYSTDMSSIGIVVLNVRLEAFESVLQRSESRELLLLDGGNRPMTKKSIERLTAELEDLIPSLEGDKGFIPITRVKNKDRVSPLKEKSLIVWSRSFKDSWMLVEVTPWQTITANSLRLALTLFTLGLFTLLPALLIALYFSRHFTKPIRYVVNSMVNFNLQTPKHPLLELPSGYTNEFGSLLRGYHKLEERINELYTQQQQELTKQKEVELKALQANINPHFLYNTLDQLNWMAIDADQAKMSRVIELMGKMFRVTLSNGESWISLEAELEHMNSYLEIQQQVRLDERLKVEWAIDPECLALYVPKLTLQPLVENAIIHGFHGRNDGLLRLSAVKDTDTLVLSVTDNGVGLSNDWKERRKRKTGGYGIRNIEERLEAYFGSDYGLQAEKLLTGGTQVTIKLPVLQEKPV</sequence>
<dbReference type="InterPro" id="IPR003594">
    <property type="entry name" value="HATPase_dom"/>
</dbReference>
<dbReference type="PANTHER" id="PTHR34220:SF7">
    <property type="entry name" value="SENSOR HISTIDINE KINASE YPDA"/>
    <property type="match status" value="1"/>
</dbReference>
<dbReference type="Gene3D" id="3.30.450.20">
    <property type="entry name" value="PAS domain"/>
    <property type="match status" value="1"/>
</dbReference>
<feature type="domain" description="Cache" evidence="8">
    <location>
        <begin position="45"/>
        <end position="221"/>
    </location>
</feature>
<dbReference type="RefSeq" id="WP_166156744.1">
    <property type="nucleotide sequence ID" value="NZ_JAAOIW010000024.1"/>
</dbReference>
<keyword evidence="11" id="KW-1185">Reference proteome</keyword>
<keyword evidence="2" id="KW-1003">Cell membrane</keyword>
<feature type="transmembrane region" description="Helical" evidence="6">
    <location>
        <begin position="295"/>
        <end position="317"/>
    </location>
</feature>
<dbReference type="EMBL" id="JAAOIW010000024">
    <property type="protein sequence ID" value="NHN34905.1"/>
    <property type="molecule type" value="Genomic_DNA"/>
</dbReference>
<dbReference type="Gene3D" id="3.30.565.10">
    <property type="entry name" value="Histidine kinase-like ATPase, C-terminal domain"/>
    <property type="match status" value="1"/>
</dbReference>
<keyword evidence="10" id="KW-0418">Kinase</keyword>
<evidence type="ECO:0000259" key="8">
    <source>
        <dbReference type="Pfam" id="PF02743"/>
    </source>
</evidence>
<evidence type="ECO:0000313" key="11">
    <source>
        <dbReference type="Proteomes" id="UP001165962"/>
    </source>
</evidence>
<protein>
    <submittedName>
        <fullName evidence="10">Sensor histidine kinase</fullName>
    </submittedName>
</protein>
<dbReference type="PANTHER" id="PTHR34220">
    <property type="entry name" value="SENSOR HISTIDINE KINASE YPDA"/>
    <property type="match status" value="1"/>
</dbReference>
<dbReference type="InterPro" id="IPR036890">
    <property type="entry name" value="HATPase_C_sf"/>
</dbReference>
<evidence type="ECO:0000256" key="5">
    <source>
        <dbReference type="ARBA" id="ARBA00023136"/>
    </source>
</evidence>
<reference evidence="10" key="1">
    <citation type="submission" date="2020-03" db="EMBL/GenBank/DDBJ databases">
        <title>Draft sequencing of Paenibacilllus sp. S3N08.</title>
        <authorList>
            <person name="Kim D.-U."/>
        </authorList>
    </citation>
    <scope>NUCLEOTIDE SEQUENCE</scope>
    <source>
        <strain evidence="10">S3N08</strain>
    </source>
</reference>
<dbReference type="Pfam" id="PF02518">
    <property type="entry name" value="HATPase_c"/>
    <property type="match status" value="1"/>
</dbReference>
<keyword evidence="10" id="KW-0808">Transferase</keyword>
<accession>A0ABX0JLK3</accession>
<evidence type="ECO:0000256" key="4">
    <source>
        <dbReference type="ARBA" id="ARBA00022989"/>
    </source>
</evidence>
<dbReference type="CDD" id="cd18773">
    <property type="entry name" value="PDC1_HK_sensor"/>
    <property type="match status" value="1"/>
</dbReference>
<dbReference type="InterPro" id="IPR033479">
    <property type="entry name" value="dCache_1"/>
</dbReference>